<keyword evidence="6 7" id="KW-0472">Membrane</keyword>
<keyword evidence="9" id="KW-1185">Reference proteome</keyword>
<evidence type="ECO:0000256" key="2">
    <source>
        <dbReference type="ARBA" id="ARBA00006228"/>
    </source>
</evidence>
<feature type="transmembrane region" description="Helical" evidence="7">
    <location>
        <begin position="71"/>
        <end position="96"/>
    </location>
</feature>
<dbReference type="PANTHER" id="PTHR34584:SF1">
    <property type="entry name" value="NA(+)_H(+) ANTIPORTER SUBUNIT E1"/>
    <property type="match status" value="1"/>
</dbReference>
<gene>
    <name evidence="8" type="ORF">ACFFHU_06200</name>
</gene>
<dbReference type="EMBL" id="JBHLUE010000004">
    <property type="protein sequence ID" value="MFC0563757.1"/>
    <property type="molecule type" value="Genomic_DNA"/>
</dbReference>
<evidence type="ECO:0000256" key="7">
    <source>
        <dbReference type="SAM" id="Phobius"/>
    </source>
</evidence>
<feature type="transmembrane region" description="Helical" evidence="7">
    <location>
        <begin position="40"/>
        <end position="59"/>
    </location>
</feature>
<sequence>MTPDVAARATTGRRGRWRERLIALVGLVVIWSLFWGEFSWANTIGGALVGAVVLVLYPLPPLRFGGRVRPLAVLSFALWFVADLVTASLRLSLLALRRGGPPRSAVLAVRLRVPTDLNITLTAEALSLVPGSLIVDIDRGSGTLFVHVLDVRGPADLAKQRRHITEVEGRLVRALGSRAERAAVRAAGREGTP</sequence>
<evidence type="ECO:0000256" key="4">
    <source>
        <dbReference type="ARBA" id="ARBA00022692"/>
    </source>
</evidence>
<evidence type="ECO:0000313" key="9">
    <source>
        <dbReference type="Proteomes" id="UP001589894"/>
    </source>
</evidence>
<proteinExistence type="inferred from homology"/>
<evidence type="ECO:0000313" key="8">
    <source>
        <dbReference type="EMBL" id="MFC0563757.1"/>
    </source>
</evidence>
<feature type="transmembrane region" description="Helical" evidence="7">
    <location>
        <begin position="17"/>
        <end position="34"/>
    </location>
</feature>
<organism evidence="8 9">
    <name type="scientific">Plantactinospora siamensis</name>
    <dbReference type="NCBI Taxonomy" id="555372"/>
    <lineage>
        <taxon>Bacteria</taxon>
        <taxon>Bacillati</taxon>
        <taxon>Actinomycetota</taxon>
        <taxon>Actinomycetes</taxon>
        <taxon>Micromonosporales</taxon>
        <taxon>Micromonosporaceae</taxon>
        <taxon>Plantactinospora</taxon>
    </lineage>
</organism>
<name>A0ABV6NSL7_9ACTN</name>
<dbReference type="InterPro" id="IPR002758">
    <property type="entry name" value="Cation_antiport_E"/>
</dbReference>
<keyword evidence="3" id="KW-1003">Cell membrane</keyword>
<evidence type="ECO:0000256" key="3">
    <source>
        <dbReference type="ARBA" id="ARBA00022475"/>
    </source>
</evidence>
<dbReference type="NCBIfam" id="NF006521">
    <property type="entry name" value="PRK08965.1-5"/>
    <property type="match status" value="1"/>
</dbReference>
<dbReference type="RefSeq" id="WP_377336611.1">
    <property type="nucleotide sequence ID" value="NZ_JBHLUE010000004.1"/>
</dbReference>
<dbReference type="Proteomes" id="UP001589894">
    <property type="component" value="Unassembled WGS sequence"/>
</dbReference>
<keyword evidence="4 7" id="KW-0812">Transmembrane</keyword>
<dbReference type="Pfam" id="PF01899">
    <property type="entry name" value="MNHE"/>
    <property type="match status" value="1"/>
</dbReference>
<accession>A0ABV6NSL7</accession>
<keyword evidence="5 7" id="KW-1133">Transmembrane helix</keyword>
<comment type="subcellular location">
    <subcellularLocation>
        <location evidence="1">Cell membrane</location>
        <topology evidence="1">Multi-pass membrane protein</topology>
    </subcellularLocation>
</comment>
<evidence type="ECO:0000256" key="5">
    <source>
        <dbReference type="ARBA" id="ARBA00022989"/>
    </source>
</evidence>
<comment type="similarity">
    <text evidence="2">Belongs to the CPA3 antiporters (TC 2.A.63) subunit E family.</text>
</comment>
<reference evidence="8 9" key="1">
    <citation type="submission" date="2024-09" db="EMBL/GenBank/DDBJ databases">
        <authorList>
            <person name="Sun Q."/>
            <person name="Mori K."/>
        </authorList>
    </citation>
    <scope>NUCLEOTIDE SEQUENCE [LARGE SCALE GENOMIC DNA]</scope>
    <source>
        <strain evidence="8 9">TBRC 2205</strain>
    </source>
</reference>
<comment type="caution">
    <text evidence="8">The sequence shown here is derived from an EMBL/GenBank/DDBJ whole genome shotgun (WGS) entry which is preliminary data.</text>
</comment>
<protein>
    <submittedName>
        <fullName evidence="8">Na+/H+ antiporter subunit E</fullName>
    </submittedName>
</protein>
<dbReference type="PANTHER" id="PTHR34584">
    <property type="entry name" value="NA(+)/H(+) ANTIPORTER SUBUNIT E1"/>
    <property type="match status" value="1"/>
</dbReference>
<evidence type="ECO:0000256" key="1">
    <source>
        <dbReference type="ARBA" id="ARBA00004651"/>
    </source>
</evidence>
<evidence type="ECO:0000256" key="6">
    <source>
        <dbReference type="ARBA" id="ARBA00023136"/>
    </source>
</evidence>